<reference evidence="2" key="1">
    <citation type="submission" date="2020-01" db="EMBL/GenBank/DDBJ databases">
        <authorList>
            <consortium name="DOE Joint Genome Institute"/>
            <person name="Haridas S."/>
            <person name="Albert R."/>
            <person name="Binder M."/>
            <person name="Bloem J."/>
            <person name="Labutti K."/>
            <person name="Salamov A."/>
            <person name="Andreopoulos B."/>
            <person name="Baker S.E."/>
            <person name="Barry K."/>
            <person name="Bills G."/>
            <person name="Bluhm B.H."/>
            <person name="Cannon C."/>
            <person name="Castanera R."/>
            <person name="Culley D.E."/>
            <person name="Daum C."/>
            <person name="Ezra D."/>
            <person name="Gonzalez J.B."/>
            <person name="Henrissat B."/>
            <person name="Kuo A."/>
            <person name="Liang C."/>
            <person name="Lipzen A."/>
            <person name="Lutzoni F."/>
            <person name="Magnuson J."/>
            <person name="Mondo S."/>
            <person name="Nolan M."/>
            <person name="Ohm R."/>
            <person name="Pangilinan J."/>
            <person name="Park H.-J."/>
            <person name="Ramirez L."/>
            <person name="Alfaro M."/>
            <person name="Sun H."/>
            <person name="Tritt A."/>
            <person name="Yoshinaga Y."/>
            <person name="Zwiers L.-H."/>
            <person name="Turgeon B.G."/>
            <person name="Goodwin S.B."/>
            <person name="Spatafora J.W."/>
            <person name="Crous P.W."/>
            <person name="Grigoriev I.V."/>
        </authorList>
    </citation>
    <scope>NUCLEOTIDE SEQUENCE</scope>
    <source>
        <strain evidence="2">IPT5</strain>
    </source>
</reference>
<dbReference type="AlphaFoldDB" id="A0A6A7B9W3"/>
<feature type="compositionally biased region" description="Basic and acidic residues" evidence="1">
    <location>
        <begin position="378"/>
        <end position="397"/>
    </location>
</feature>
<proteinExistence type="predicted"/>
<sequence>MIRNNTRPKTGGFTGRRTLAASTDEGRSEVTEAAADASQSEARHQMNIPVNLDAAAEAQNVSDTRDISSAPTTPLVKPGKVEFDTNETLEFSSLQDVNMRTFAGAESLASEAVKSIPSLQLDLEQVKLQDLRQTARNIEVGPQGDSVPIPPLTKYWDEEEWPYFSKDPVGSSLLIWKCLGYYHGDVDFPVLTDLWIEMLVIAIRLFVQLSPEDILICAASSEYLNEEIDMLLDEYAPHLWGMESDRSFNGQDDAGNVHGKVLVYENDADRKLLWLHLHQLTFLAAIRGMKDFGHNEKIKEGLREELGRWATESPAKCTVPARVYAPLLSRGEYEPQRGLKRKSSYPLLESEDSDKENEAPTPSFIQASSPSFVPPRTAVEEHPTKKREVLQDIHPVNEEPSTSKLTTPTYTGPSDLTGAILAYIHGYDDPSFDEASCLRDIELELVEFDPSVLRNYDHSNTFAEVLFAWVQYRCTIIGVKCQLSSFDKLSLVTQRVKKARLLARLRQARDDFLASCDFSRAEHVLFMGFAKLEDTIEERGAVMRQLQKGFAKLDEELLELGDWLGGGKFVLMGTQKTLYMVLFALGVFT</sequence>
<feature type="region of interest" description="Disordered" evidence="1">
    <location>
        <begin position="1"/>
        <end position="42"/>
    </location>
</feature>
<evidence type="ECO:0000256" key="1">
    <source>
        <dbReference type="SAM" id="MobiDB-lite"/>
    </source>
</evidence>
<accession>A0A6A7B9W3</accession>
<organism evidence="2 3">
    <name type="scientific">Plenodomus tracheiphilus IPT5</name>
    <dbReference type="NCBI Taxonomy" id="1408161"/>
    <lineage>
        <taxon>Eukaryota</taxon>
        <taxon>Fungi</taxon>
        <taxon>Dikarya</taxon>
        <taxon>Ascomycota</taxon>
        <taxon>Pezizomycotina</taxon>
        <taxon>Dothideomycetes</taxon>
        <taxon>Pleosporomycetidae</taxon>
        <taxon>Pleosporales</taxon>
        <taxon>Pleosporineae</taxon>
        <taxon>Leptosphaeriaceae</taxon>
        <taxon>Plenodomus</taxon>
    </lineage>
</organism>
<feature type="region of interest" description="Disordered" evidence="1">
    <location>
        <begin position="335"/>
        <end position="410"/>
    </location>
</feature>
<dbReference type="EMBL" id="MU006299">
    <property type="protein sequence ID" value="KAF2852316.1"/>
    <property type="molecule type" value="Genomic_DNA"/>
</dbReference>
<evidence type="ECO:0000313" key="3">
    <source>
        <dbReference type="Proteomes" id="UP000799423"/>
    </source>
</evidence>
<gene>
    <name evidence="2" type="ORF">T440DRAFT_516729</name>
</gene>
<dbReference type="OrthoDB" id="3750421at2759"/>
<protein>
    <submittedName>
        <fullName evidence="2">Uncharacterized protein</fullName>
    </submittedName>
</protein>
<evidence type="ECO:0000313" key="2">
    <source>
        <dbReference type="EMBL" id="KAF2852316.1"/>
    </source>
</evidence>
<keyword evidence="3" id="KW-1185">Reference proteome</keyword>
<dbReference type="Proteomes" id="UP000799423">
    <property type="component" value="Unassembled WGS sequence"/>
</dbReference>
<name>A0A6A7B9W3_9PLEO</name>
<feature type="compositionally biased region" description="Polar residues" evidence="1">
    <location>
        <begin position="399"/>
        <end position="410"/>
    </location>
</feature>